<protein>
    <recommendedName>
        <fullName evidence="3">DUF4218 domain-containing protein</fullName>
    </recommendedName>
</protein>
<evidence type="ECO:0000313" key="1">
    <source>
        <dbReference type="EMBL" id="RPD65576.1"/>
    </source>
</evidence>
<dbReference type="STRING" id="1328759.A0A5C2SX21"/>
<sequence length="158" mass="18519">LPTWVGRTPMEVGSASAGTLSADQWRTFCTIHLPITLIRIWAQYPTSDKRRQMLDNYLDMVIAVRYGTSRRTSVRRVEIYNYHIFKYVRGLLTVFPGHDLVPNQHLALHLGEMLHSFGPTHSYWAFPFERYIRLLRHANINFRTSEYYPSQTSINDTD</sequence>
<organism evidence="1 2">
    <name type="scientific">Lentinus tigrinus ALCF2SS1-6</name>
    <dbReference type="NCBI Taxonomy" id="1328759"/>
    <lineage>
        <taxon>Eukaryota</taxon>
        <taxon>Fungi</taxon>
        <taxon>Dikarya</taxon>
        <taxon>Basidiomycota</taxon>
        <taxon>Agaricomycotina</taxon>
        <taxon>Agaricomycetes</taxon>
        <taxon>Polyporales</taxon>
        <taxon>Polyporaceae</taxon>
        <taxon>Lentinus</taxon>
    </lineage>
</organism>
<reference evidence="1" key="1">
    <citation type="journal article" date="2018" name="Genome Biol. Evol.">
        <title>Genomics and development of Lentinus tigrinus, a white-rot wood-decaying mushroom with dimorphic fruiting bodies.</title>
        <authorList>
            <person name="Wu B."/>
            <person name="Xu Z."/>
            <person name="Knudson A."/>
            <person name="Carlson A."/>
            <person name="Chen N."/>
            <person name="Kovaka S."/>
            <person name="LaButti K."/>
            <person name="Lipzen A."/>
            <person name="Pennachio C."/>
            <person name="Riley R."/>
            <person name="Schakwitz W."/>
            <person name="Umezawa K."/>
            <person name="Ohm R.A."/>
            <person name="Grigoriev I.V."/>
            <person name="Nagy L.G."/>
            <person name="Gibbons J."/>
            <person name="Hibbett D."/>
        </authorList>
    </citation>
    <scope>NUCLEOTIDE SEQUENCE [LARGE SCALE GENOMIC DNA]</scope>
    <source>
        <strain evidence="1">ALCF2SS1-6</strain>
    </source>
</reference>
<dbReference type="AlphaFoldDB" id="A0A5C2SX21"/>
<feature type="non-terminal residue" evidence="1">
    <location>
        <position position="1"/>
    </location>
</feature>
<name>A0A5C2SX21_9APHY</name>
<evidence type="ECO:0008006" key="3">
    <source>
        <dbReference type="Google" id="ProtNLM"/>
    </source>
</evidence>
<dbReference type="OrthoDB" id="3247418at2759"/>
<dbReference type="Proteomes" id="UP000313359">
    <property type="component" value="Unassembled WGS sequence"/>
</dbReference>
<gene>
    <name evidence="1" type="ORF">L227DRAFT_493603</name>
</gene>
<keyword evidence="2" id="KW-1185">Reference proteome</keyword>
<dbReference type="EMBL" id="ML122252">
    <property type="protein sequence ID" value="RPD65576.1"/>
    <property type="molecule type" value="Genomic_DNA"/>
</dbReference>
<evidence type="ECO:0000313" key="2">
    <source>
        <dbReference type="Proteomes" id="UP000313359"/>
    </source>
</evidence>
<accession>A0A5C2SX21</accession>
<proteinExistence type="predicted"/>